<dbReference type="AlphaFoldDB" id="A0A4C1SFL9"/>
<name>A0A4C1SFL9_EUMVA</name>
<organism evidence="2 3">
    <name type="scientific">Eumeta variegata</name>
    <name type="common">Bagworm moth</name>
    <name type="synonym">Eumeta japonica</name>
    <dbReference type="NCBI Taxonomy" id="151549"/>
    <lineage>
        <taxon>Eukaryota</taxon>
        <taxon>Metazoa</taxon>
        <taxon>Ecdysozoa</taxon>
        <taxon>Arthropoda</taxon>
        <taxon>Hexapoda</taxon>
        <taxon>Insecta</taxon>
        <taxon>Pterygota</taxon>
        <taxon>Neoptera</taxon>
        <taxon>Endopterygota</taxon>
        <taxon>Lepidoptera</taxon>
        <taxon>Glossata</taxon>
        <taxon>Ditrysia</taxon>
        <taxon>Tineoidea</taxon>
        <taxon>Psychidae</taxon>
        <taxon>Oiketicinae</taxon>
        <taxon>Eumeta</taxon>
    </lineage>
</organism>
<comment type="caution">
    <text evidence="2">The sequence shown here is derived from an EMBL/GenBank/DDBJ whole genome shotgun (WGS) entry which is preliminary data.</text>
</comment>
<sequence>MISSSANCIEEMGRLDQRNAKLGEYESDKQFSLLYFVQKSFLVLVLGILTTLRCAASEKRKVTITHHPMTHNSSRLVPKRDENRLKRSTSECRRIYGKFDDVG</sequence>
<keyword evidence="1" id="KW-1133">Transmembrane helix</keyword>
<gene>
    <name evidence="2" type="ORF">EVAR_74318_1</name>
</gene>
<protein>
    <submittedName>
        <fullName evidence="2">Uncharacterized protein</fullName>
    </submittedName>
</protein>
<evidence type="ECO:0000313" key="3">
    <source>
        <dbReference type="Proteomes" id="UP000299102"/>
    </source>
</evidence>
<keyword evidence="1" id="KW-0472">Membrane</keyword>
<evidence type="ECO:0000313" key="2">
    <source>
        <dbReference type="EMBL" id="GBO99967.1"/>
    </source>
</evidence>
<dbReference type="EMBL" id="BGZK01000004">
    <property type="protein sequence ID" value="GBO99967.1"/>
    <property type="molecule type" value="Genomic_DNA"/>
</dbReference>
<reference evidence="2 3" key="1">
    <citation type="journal article" date="2019" name="Commun. Biol.">
        <title>The bagworm genome reveals a unique fibroin gene that provides high tensile strength.</title>
        <authorList>
            <person name="Kono N."/>
            <person name="Nakamura H."/>
            <person name="Ohtoshi R."/>
            <person name="Tomita M."/>
            <person name="Numata K."/>
            <person name="Arakawa K."/>
        </authorList>
    </citation>
    <scope>NUCLEOTIDE SEQUENCE [LARGE SCALE GENOMIC DNA]</scope>
</reference>
<keyword evidence="3" id="KW-1185">Reference proteome</keyword>
<accession>A0A4C1SFL9</accession>
<dbReference type="Proteomes" id="UP000299102">
    <property type="component" value="Unassembled WGS sequence"/>
</dbReference>
<feature type="transmembrane region" description="Helical" evidence="1">
    <location>
        <begin position="33"/>
        <end position="52"/>
    </location>
</feature>
<keyword evidence="1" id="KW-0812">Transmembrane</keyword>
<proteinExistence type="predicted"/>
<evidence type="ECO:0000256" key="1">
    <source>
        <dbReference type="SAM" id="Phobius"/>
    </source>
</evidence>